<evidence type="ECO:0000256" key="1">
    <source>
        <dbReference type="SAM" id="Coils"/>
    </source>
</evidence>
<accession>A0AAD2D6C9</accession>
<feature type="coiled-coil region" evidence="1">
    <location>
        <begin position="59"/>
        <end position="90"/>
    </location>
</feature>
<evidence type="ECO:0000259" key="2">
    <source>
        <dbReference type="PROSITE" id="PS50174"/>
    </source>
</evidence>
<dbReference type="EMBL" id="CAMPGE010024443">
    <property type="protein sequence ID" value="CAI2382282.1"/>
    <property type="molecule type" value="Genomic_DNA"/>
</dbReference>
<dbReference type="SMART" id="SM00443">
    <property type="entry name" value="G_patch"/>
    <property type="match status" value="1"/>
</dbReference>
<sequence>MSEERELKRQKVDEDELDQETKILQDITKLDTRNGLIEVLEVPTTKYDPSKPNDFEFILAQRRRKKKDLEKDLKQARQIKQMKIEEERRQKQAEKVNLDVSGEEAFLMRANKTTKKLTGKQKAQQMMANMGWGGKGLGIDEQGITAPLIHQKISKSTGKIVKGRELKKK</sequence>
<dbReference type="PANTHER" id="PTHR13288">
    <property type="entry name" value="SPLICING FACTOR 45 SPF45"/>
    <property type="match status" value="1"/>
</dbReference>
<evidence type="ECO:0000313" key="4">
    <source>
        <dbReference type="Proteomes" id="UP001295684"/>
    </source>
</evidence>
<proteinExistence type="predicted"/>
<dbReference type="GO" id="GO:0045292">
    <property type="term" value="P:mRNA cis splicing, via spliceosome"/>
    <property type="evidence" value="ECO:0007669"/>
    <property type="project" value="InterPro"/>
</dbReference>
<reference evidence="3" key="1">
    <citation type="submission" date="2023-07" db="EMBL/GenBank/DDBJ databases">
        <authorList>
            <consortium name="AG Swart"/>
            <person name="Singh M."/>
            <person name="Singh A."/>
            <person name="Seah K."/>
            <person name="Emmerich C."/>
        </authorList>
    </citation>
    <scope>NUCLEOTIDE SEQUENCE</scope>
    <source>
        <strain evidence="3">DP1</strain>
    </source>
</reference>
<keyword evidence="4" id="KW-1185">Reference proteome</keyword>
<dbReference type="AlphaFoldDB" id="A0AAD2D6C9"/>
<feature type="domain" description="G-patch" evidence="2">
    <location>
        <begin position="119"/>
        <end position="148"/>
    </location>
</feature>
<evidence type="ECO:0000313" key="3">
    <source>
        <dbReference type="EMBL" id="CAI2382282.1"/>
    </source>
</evidence>
<gene>
    <name evidence="3" type="ORF">ECRASSUSDP1_LOCUS23752</name>
</gene>
<dbReference type="GO" id="GO:0071011">
    <property type="term" value="C:precatalytic spliceosome"/>
    <property type="evidence" value="ECO:0007669"/>
    <property type="project" value="TreeGrafter"/>
</dbReference>
<comment type="caution">
    <text evidence="3">The sequence shown here is derived from an EMBL/GenBank/DDBJ whole genome shotgun (WGS) entry which is preliminary data.</text>
</comment>
<keyword evidence="1" id="KW-0175">Coiled coil</keyword>
<protein>
    <recommendedName>
        <fullName evidence="2">G-patch domain-containing protein</fullName>
    </recommendedName>
</protein>
<dbReference type="InterPro" id="IPR000467">
    <property type="entry name" value="G_patch_dom"/>
</dbReference>
<organism evidence="3 4">
    <name type="scientific">Euplotes crassus</name>
    <dbReference type="NCBI Taxonomy" id="5936"/>
    <lineage>
        <taxon>Eukaryota</taxon>
        <taxon>Sar</taxon>
        <taxon>Alveolata</taxon>
        <taxon>Ciliophora</taxon>
        <taxon>Intramacronucleata</taxon>
        <taxon>Spirotrichea</taxon>
        <taxon>Hypotrichia</taxon>
        <taxon>Euplotida</taxon>
        <taxon>Euplotidae</taxon>
        <taxon>Moneuplotes</taxon>
    </lineage>
</organism>
<dbReference type="InterPro" id="IPR040052">
    <property type="entry name" value="RBM17"/>
</dbReference>
<dbReference type="PANTHER" id="PTHR13288:SF8">
    <property type="entry name" value="SPLICING FACTOR 45"/>
    <property type="match status" value="1"/>
</dbReference>
<dbReference type="Proteomes" id="UP001295684">
    <property type="component" value="Unassembled WGS sequence"/>
</dbReference>
<dbReference type="Pfam" id="PF01585">
    <property type="entry name" value="G-patch"/>
    <property type="match status" value="1"/>
</dbReference>
<name>A0AAD2D6C9_EUPCR</name>
<dbReference type="PROSITE" id="PS50174">
    <property type="entry name" value="G_PATCH"/>
    <property type="match status" value="1"/>
</dbReference>
<dbReference type="GO" id="GO:0003676">
    <property type="term" value="F:nucleic acid binding"/>
    <property type="evidence" value="ECO:0007669"/>
    <property type="project" value="InterPro"/>
</dbReference>